<keyword evidence="2" id="KW-0677">Repeat</keyword>
<evidence type="ECO:0000313" key="8">
    <source>
        <dbReference type="EMBL" id="WOH09938.1"/>
    </source>
</evidence>
<feature type="domain" description="Thioredoxin-like fold" evidence="7">
    <location>
        <begin position="177"/>
        <end position="282"/>
    </location>
</feature>
<accession>A0AAF1B9Q5</accession>
<comment type="catalytic activity">
    <reaction evidence="5">
        <text>[protein]-dithiol + NAD(+) = [protein]-disulfide + NADH + H(+)</text>
        <dbReference type="Rhea" id="RHEA:18749"/>
        <dbReference type="Rhea" id="RHEA-COMP:10593"/>
        <dbReference type="Rhea" id="RHEA-COMP:10594"/>
        <dbReference type="ChEBI" id="CHEBI:15378"/>
        <dbReference type="ChEBI" id="CHEBI:29950"/>
        <dbReference type="ChEBI" id="CHEBI:50058"/>
        <dbReference type="ChEBI" id="CHEBI:57540"/>
        <dbReference type="ChEBI" id="CHEBI:57945"/>
        <dbReference type="EC" id="1.8.1.8"/>
    </reaction>
</comment>
<comment type="catalytic activity">
    <reaction evidence="6">
        <text>[protein]-dithiol + NADP(+) = [protein]-disulfide + NADPH + H(+)</text>
        <dbReference type="Rhea" id="RHEA:18753"/>
        <dbReference type="Rhea" id="RHEA-COMP:10593"/>
        <dbReference type="Rhea" id="RHEA-COMP:10594"/>
        <dbReference type="ChEBI" id="CHEBI:15378"/>
        <dbReference type="ChEBI" id="CHEBI:29950"/>
        <dbReference type="ChEBI" id="CHEBI:50058"/>
        <dbReference type="ChEBI" id="CHEBI:57783"/>
        <dbReference type="ChEBI" id="CHEBI:58349"/>
        <dbReference type="EC" id="1.8.1.8"/>
    </reaction>
</comment>
<dbReference type="InterPro" id="IPR012336">
    <property type="entry name" value="Thioredoxin-like_fold"/>
</dbReference>
<gene>
    <name evidence="8" type="ORF">DCAR_0729399</name>
</gene>
<evidence type="ECO:0000256" key="1">
    <source>
        <dbReference type="ARBA" id="ARBA00012612"/>
    </source>
</evidence>
<name>A0AAF1B9Q5_DAUCS</name>
<reference evidence="8" key="2">
    <citation type="submission" date="2022-03" db="EMBL/GenBank/DDBJ databases">
        <title>Draft title - Genomic analysis of global carrot germplasm unveils the trajectory of domestication and the origin of high carotenoid orange carrot.</title>
        <authorList>
            <person name="Iorizzo M."/>
            <person name="Ellison S."/>
            <person name="Senalik D."/>
            <person name="Macko-Podgorni A."/>
            <person name="Grzebelus D."/>
            <person name="Bostan H."/>
            <person name="Rolling W."/>
            <person name="Curaba J."/>
            <person name="Simon P."/>
        </authorList>
    </citation>
    <scope>NUCLEOTIDE SEQUENCE</scope>
    <source>
        <tissue evidence="8">Leaf</tissue>
    </source>
</reference>
<proteinExistence type="predicted"/>
<keyword evidence="9" id="KW-1185">Reference proteome</keyword>
<dbReference type="PANTHER" id="PTHR13871:SF96">
    <property type="entry name" value="THIOREDOXIN DOMAIN-CONTAINING PROTEIN"/>
    <property type="match status" value="1"/>
</dbReference>
<dbReference type="Pfam" id="PF13905">
    <property type="entry name" value="Thioredoxin_8"/>
    <property type="match status" value="2"/>
</dbReference>
<dbReference type="GO" id="GO:0047134">
    <property type="term" value="F:protein-disulfide reductase [NAD(P)H] activity"/>
    <property type="evidence" value="ECO:0007669"/>
    <property type="project" value="UniProtKB-EC"/>
</dbReference>
<dbReference type="InterPro" id="IPR036249">
    <property type="entry name" value="Thioredoxin-like_sf"/>
</dbReference>
<dbReference type="AlphaFoldDB" id="A0AAF1B9Q5"/>
<dbReference type="EMBL" id="CP093349">
    <property type="protein sequence ID" value="WOH09938.1"/>
    <property type="molecule type" value="Genomic_DNA"/>
</dbReference>
<dbReference type="SUPFAM" id="SSF52833">
    <property type="entry name" value="Thioredoxin-like"/>
    <property type="match status" value="1"/>
</dbReference>
<dbReference type="Gene3D" id="3.40.30.10">
    <property type="entry name" value="Glutaredoxin"/>
    <property type="match status" value="2"/>
</dbReference>
<evidence type="ECO:0000256" key="6">
    <source>
        <dbReference type="ARBA" id="ARBA00047804"/>
    </source>
</evidence>
<organism evidence="8 9">
    <name type="scientific">Daucus carota subsp. sativus</name>
    <name type="common">Carrot</name>
    <dbReference type="NCBI Taxonomy" id="79200"/>
    <lineage>
        <taxon>Eukaryota</taxon>
        <taxon>Viridiplantae</taxon>
        <taxon>Streptophyta</taxon>
        <taxon>Embryophyta</taxon>
        <taxon>Tracheophyta</taxon>
        <taxon>Spermatophyta</taxon>
        <taxon>Magnoliopsida</taxon>
        <taxon>eudicotyledons</taxon>
        <taxon>Gunneridae</taxon>
        <taxon>Pentapetalae</taxon>
        <taxon>asterids</taxon>
        <taxon>campanulids</taxon>
        <taxon>Apiales</taxon>
        <taxon>Apiaceae</taxon>
        <taxon>Apioideae</taxon>
        <taxon>Scandiceae</taxon>
        <taxon>Daucinae</taxon>
        <taxon>Daucus</taxon>
        <taxon>Daucus sect. Daucus</taxon>
    </lineage>
</organism>
<evidence type="ECO:0000259" key="7">
    <source>
        <dbReference type="Pfam" id="PF13905"/>
    </source>
</evidence>
<evidence type="ECO:0000256" key="2">
    <source>
        <dbReference type="ARBA" id="ARBA00022737"/>
    </source>
</evidence>
<evidence type="ECO:0000256" key="3">
    <source>
        <dbReference type="ARBA" id="ARBA00023002"/>
    </source>
</evidence>
<keyword evidence="4" id="KW-0520">NAD</keyword>
<dbReference type="Proteomes" id="UP000077755">
    <property type="component" value="Chromosome 7"/>
</dbReference>
<reference evidence="8" key="1">
    <citation type="journal article" date="2016" name="Nat. Genet.">
        <title>A high-quality carrot genome assembly provides new insights into carotenoid accumulation and asterid genome evolution.</title>
        <authorList>
            <person name="Iorizzo M."/>
            <person name="Ellison S."/>
            <person name="Senalik D."/>
            <person name="Zeng P."/>
            <person name="Satapoomin P."/>
            <person name="Huang J."/>
            <person name="Bowman M."/>
            <person name="Iovene M."/>
            <person name="Sanseverino W."/>
            <person name="Cavagnaro P."/>
            <person name="Yildiz M."/>
            <person name="Macko-Podgorni A."/>
            <person name="Moranska E."/>
            <person name="Grzebelus E."/>
            <person name="Grzebelus D."/>
            <person name="Ashrafi H."/>
            <person name="Zheng Z."/>
            <person name="Cheng S."/>
            <person name="Spooner D."/>
            <person name="Van Deynze A."/>
            <person name="Simon P."/>
        </authorList>
    </citation>
    <scope>NUCLEOTIDE SEQUENCE</scope>
    <source>
        <tissue evidence="8">Leaf</tissue>
    </source>
</reference>
<dbReference type="InterPro" id="IPR052259">
    <property type="entry name" value="Nucleoredoxin-like"/>
</dbReference>
<sequence length="348" mass="39640">MREQLEPKVVVLHFEYLTPDYNTTWLSTAHLTDIYNELLSDVDRPFEVVFIAVGDGKEDEFRDMFCSMPWTAVPFSDSVARKQLAKKFIASESRGFDAPASIVISNTGVIMQHNAISLFQAYGAAGYPFSKQKIEHLISQDDRARYYPSLTALLASPQRDYLINNKGHKVNISELEDKTVILYLYESGCTKALTARLKDAYKVLVEEEKMKLEVVLVYIYDSWNTLGRTNEKSFMQEFGTMPWLALPFRDSNCKKLQRVYLYPSELGGPQPDPSLVVIGPYGQYFEPFGASDVLMKFGSRGYPFTRKRGLHLQVEAIKKVNLSMLWDPEPVFIRGCGSEVIFLSSMHV</sequence>
<evidence type="ECO:0000256" key="4">
    <source>
        <dbReference type="ARBA" id="ARBA00023027"/>
    </source>
</evidence>
<evidence type="ECO:0000313" key="9">
    <source>
        <dbReference type="Proteomes" id="UP000077755"/>
    </source>
</evidence>
<dbReference type="EC" id="1.8.1.8" evidence="1"/>
<protein>
    <recommendedName>
        <fullName evidence="1">protein-disulfide reductase</fullName>
        <ecNumber evidence="1">1.8.1.8</ecNumber>
    </recommendedName>
</protein>
<evidence type="ECO:0000256" key="5">
    <source>
        <dbReference type="ARBA" id="ARBA00047388"/>
    </source>
</evidence>
<dbReference type="PANTHER" id="PTHR13871">
    <property type="entry name" value="THIOREDOXIN"/>
    <property type="match status" value="1"/>
</dbReference>
<keyword evidence="3" id="KW-0560">Oxidoreductase</keyword>
<feature type="domain" description="Thioredoxin-like fold" evidence="7">
    <location>
        <begin position="28"/>
        <end position="108"/>
    </location>
</feature>